<feature type="region of interest" description="Disordered" evidence="1">
    <location>
        <begin position="86"/>
        <end position="118"/>
    </location>
</feature>
<organism evidence="2 3">
    <name type="scientific">Nonomuraea bangladeshensis</name>
    <dbReference type="NCBI Taxonomy" id="404385"/>
    <lineage>
        <taxon>Bacteria</taxon>
        <taxon>Bacillati</taxon>
        <taxon>Actinomycetota</taxon>
        <taxon>Actinomycetes</taxon>
        <taxon>Streptosporangiales</taxon>
        <taxon>Streptosporangiaceae</taxon>
        <taxon>Nonomuraea</taxon>
    </lineage>
</organism>
<feature type="compositionally biased region" description="Basic and acidic residues" evidence="1">
    <location>
        <begin position="107"/>
        <end position="118"/>
    </location>
</feature>
<reference evidence="2 3" key="1">
    <citation type="submission" date="2024-06" db="EMBL/GenBank/DDBJ databases">
        <title>The Natural Products Discovery Center: Release of the First 8490 Sequenced Strains for Exploring Actinobacteria Biosynthetic Diversity.</title>
        <authorList>
            <person name="Kalkreuter E."/>
            <person name="Kautsar S.A."/>
            <person name="Yang D."/>
            <person name="Bader C.D."/>
            <person name="Teijaro C.N."/>
            <person name="Fluegel L."/>
            <person name="Davis C.M."/>
            <person name="Simpson J.R."/>
            <person name="Lauterbach L."/>
            <person name="Steele A.D."/>
            <person name="Gui C."/>
            <person name="Meng S."/>
            <person name="Li G."/>
            <person name="Viehrig K."/>
            <person name="Ye F."/>
            <person name="Su P."/>
            <person name="Kiefer A.F."/>
            <person name="Nichols A."/>
            <person name="Cepeda A.J."/>
            <person name="Yan W."/>
            <person name="Fan B."/>
            <person name="Jiang Y."/>
            <person name="Adhikari A."/>
            <person name="Zheng C.-J."/>
            <person name="Schuster L."/>
            <person name="Cowan T.M."/>
            <person name="Smanski M.J."/>
            <person name="Chevrette M.G."/>
            <person name="De Carvalho L.P.S."/>
            <person name="Shen B."/>
        </authorList>
    </citation>
    <scope>NUCLEOTIDE SEQUENCE [LARGE SCALE GENOMIC DNA]</scope>
    <source>
        <strain evidence="2 3">NPDC049574</strain>
    </source>
</reference>
<dbReference type="EMBL" id="JBFARM010000005">
    <property type="protein sequence ID" value="MEV4287399.1"/>
    <property type="molecule type" value="Genomic_DNA"/>
</dbReference>
<evidence type="ECO:0000256" key="1">
    <source>
        <dbReference type="SAM" id="MobiDB-lite"/>
    </source>
</evidence>
<name>A0ABV3H4Y5_9ACTN</name>
<dbReference type="RefSeq" id="WP_364450824.1">
    <property type="nucleotide sequence ID" value="NZ_JBFARM010000005.1"/>
</dbReference>
<protein>
    <submittedName>
        <fullName evidence="2">Uncharacterized protein</fullName>
    </submittedName>
</protein>
<gene>
    <name evidence="2" type="ORF">AB0K40_17985</name>
</gene>
<sequence length="118" mass="12852">MTRPCTHWNGAAATRCGATPARLYLPGWRCPAHTPAAMAGQEEPGRTAHCPPARCWCGTCPWWTDRSAHAYASLADSWVTDARHIASGKRRASPTTQAAAKQTVAEQKARNDPLRTRT</sequence>
<accession>A0ABV3H4Y5</accession>
<comment type="caution">
    <text evidence="2">The sequence shown here is derived from an EMBL/GenBank/DDBJ whole genome shotgun (WGS) entry which is preliminary data.</text>
</comment>
<evidence type="ECO:0000313" key="3">
    <source>
        <dbReference type="Proteomes" id="UP001552427"/>
    </source>
</evidence>
<evidence type="ECO:0000313" key="2">
    <source>
        <dbReference type="EMBL" id="MEV4287399.1"/>
    </source>
</evidence>
<proteinExistence type="predicted"/>
<dbReference type="Proteomes" id="UP001552427">
    <property type="component" value="Unassembled WGS sequence"/>
</dbReference>
<keyword evidence="3" id="KW-1185">Reference proteome</keyword>